<evidence type="ECO:0000256" key="6">
    <source>
        <dbReference type="SAM" id="MobiDB-lite"/>
    </source>
</evidence>
<organism evidence="8 9">
    <name type="scientific">Anopheles dirus</name>
    <dbReference type="NCBI Taxonomy" id="7168"/>
    <lineage>
        <taxon>Eukaryota</taxon>
        <taxon>Metazoa</taxon>
        <taxon>Ecdysozoa</taxon>
        <taxon>Arthropoda</taxon>
        <taxon>Hexapoda</taxon>
        <taxon>Insecta</taxon>
        <taxon>Pterygota</taxon>
        <taxon>Neoptera</taxon>
        <taxon>Endopterygota</taxon>
        <taxon>Diptera</taxon>
        <taxon>Nematocera</taxon>
        <taxon>Culicoidea</taxon>
        <taxon>Culicidae</taxon>
        <taxon>Anophelinae</taxon>
        <taxon>Anopheles</taxon>
    </lineage>
</organism>
<accession>A0A182N0W1</accession>
<evidence type="ECO:0000256" key="5">
    <source>
        <dbReference type="ARBA" id="ARBA00022840"/>
    </source>
</evidence>
<dbReference type="PROSITE" id="PS50011">
    <property type="entry name" value="PROTEIN_KINASE_DOM"/>
    <property type="match status" value="1"/>
</dbReference>
<dbReference type="Gene3D" id="1.10.510.10">
    <property type="entry name" value="Transferase(Phosphotransferase) domain 1"/>
    <property type="match status" value="1"/>
</dbReference>
<proteinExistence type="predicted"/>
<keyword evidence="3" id="KW-0547">Nucleotide-binding</keyword>
<dbReference type="Gene3D" id="3.30.200.20">
    <property type="entry name" value="Phosphorylase Kinase, domain 1"/>
    <property type="match status" value="1"/>
</dbReference>
<name>A0A182N0W1_9DIPT</name>
<dbReference type="InterPro" id="IPR011009">
    <property type="entry name" value="Kinase-like_dom_sf"/>
</dbReference>
<evidence type="ECO:0000259" key="7">
    <source>
        <dbReference type="PROSITE" id="PS50011"/>
    </source>
</evidence>
<evidence type="ECO:0000256" key="1">
    <source>
        <dbReference type="ARBA" id="ARBA00022527"/>
    </source>
</evidence>
<reference evidence="8" key="2">
    <citation type="submission" date="2020-05" db="UniProtKB">
        <authorList>
            <consortium name="EnsemblMetazoa"/>
        </authorList>
    </citation>
    <scope>IDENTIFICATION</scope>
    <source>
        <strain evidence="8">WRAIR2</strain>
    </source>
</reference>
<keyword evidence="5" id="KW-0067">ATP-binding</keyword>
<feature type="domain" description="Protein kinase" evidence="7">
    <location>
        <begin position="156"/>
        <end position="401"/>
    </location>
</feature>
<dbReference type="VEuPathDB" id="VectorBase:ADIR001266"/>
<dbReference type="InterPro" id="IPR008271">
    <property type="entry name" value="Ser/Thr_kinase_AS"/>
</dbReference>
<dbReference type="GO" id="GO:0004690">
    <property type="term" value="F:cyclic nucleotide-dependent protein kinase activity"/>
    <property type="evidence" value="ECO:0007669"/>
    <property type="project" value="UniProtKB-ARBA"/>
</dbReference>
<dbReference type="GO" id="GO:0005524">
    <property type="term" value="F:ATP binding"/>
    <property type="evidence" value="ECO:0007669"/>
    <property type="project" value="UniProtKB-KW"/>
</dbReference>
<keyword evidence="4" id="KW-0418">Kinase</keyword>
<evidence type="ECO:0000313" key="9">
    <source>
        <dbReference type="Proteomes" id="UP000075884"/>
    </source>
</evidence>
<protein>
    <recommendedName>
        <fullName evidence="7">Protein kinase domain-containing protein</fullName>
    </recommendedName>
</protein>
<dbReference type="InterPro" id="IPR000719">
    <property type="entry name" value="Prot_kinase_dom"/>
</dbReference>
<dbReference type="SUPFAM" id="SSF56112">
    <property type="entry name" value="Protein kinase-like (PK-like)"/>
    <property type="match status" value="1"/>
</dbReference>
<dbReference type="Proteomes" id="UP000075884">
    <property type="component" value="Unassembled WGS sequence"/>
</dbReference>
<feature type="region of interest" description="Disordered" evidence="6">
    <location>
        <begin position="1"/>
        <end position="63"/>
    </location>
</feature>
<dbReference type="Pfam" id="PF00069">
    <property type="entry name" value="Pkinase"/>
    <property type="match status" value="1"/>
</dbReference>
<keyword evidence="1" id="KW-0723">Serine/threonine-protein kinase</keyword>
<evidence type="ECO:0000313" key="8">
    <source>
        <dbReference type="EnsemblMetazoa" id="ADIR001266-PA"/>
    </source>
</evidence>
<reference evidence="9" key="1">
    <citation type="submission" date="2013-03" db="EMBL/GenBank/DDBJ databases">
        <title>The Genome Sequence of Anopheles dirus WRAIR2.</title>
        <authorList>
            <consortium name="The Broad Institute Genomics Platform"/>
            <person name="Neafsey D.E."/>
            <person name="Walton C."/>
            <person name="Walker B."/>
            <person name="Young S.K."/>
            <person name="Zeng Q."/>
            <person name="Gargeya S."/>
            <person name="Fitzgerald M."/>
            <person name="Haas B."/>
            <person name="Abouelleil A."/>
            <person name="Allen A.W."/>
            <person name="Alvarado L."/>
            <person name="Arachchi H.M."/>
            <person name="Berlin A.M."/>
            <person name="Chapman S.B."/>
            <person name="Gainer-Dewar J."/>
            <person name="Goldberg J."/>
            <person name="Griggs A."/>
            <person name="Gujja S."/>
            <person name="Hansen M."/>
            <person name="Howarth C."/>
            <person name="Imamovic A."/>
            <person name="Ireland A."/>
            <person name="Larimer J."/>
            <person name="McCowan C."/>
            <person name="Murphy C."/>
            <person name="Pearson M."/>
            <person name="Poon T.W."/>
            <person name="Priest M."/>
            <person name="Roberts A."/>
            <person name="Saif S."/>
            <person name="Shea T."/>
            <person name="Sisk P."/>
            <person name="Sykes S."/>
            <person name="Wortman J."/>
            <person name="Nusbaum C."/>
            <person name="Birren B."/>
        </authorList>
    </citation>
    <scope>NUCLEOTIDE SEQUENCE [LARGE SCALE GENOMIC DNA]</scope>
    <source>
        <strain evidence="9">WRAIR2</strain>
    </source>
</reference>
<dbReference type="CDD" id="cd05123">
    <property type="entry name" value="STKc_AGC"/>
    <property type="match status" value="1"/>
</dbReference>
<keyword evidence="9" id="KW-1185">Reference proteome</keyword>
<dbReference type="PANTHER" id="PTHR24353">
    <property type="entry name" value="CYCLIC NUCLEOTIDE-DEPENDENT PROTEIN KINASE"/>
    <property type="match status" value="1"/>
</dbReference>
<dbReference type="STRING" id="7168.A0A182N0W1"/>
<sequence>MGNVDRRLATCEPASSCDLSEPEPRDVSEDAQETAEGPRPTRKDTRVVSFQLPPSPSADGANSGLLGRWYHATLAHRRSIRWLNAAVTRVSDALHCGSSTQRSHRTRPPARISRRRWHQATLDSETALLKCSWPVPQTEQLFLPTFPVDERRADRYAGRTYVANGAFGRVYRVQERGSTSQRSYALKILQKSNILESGAVGQVTDEVKIQTICGHHPFIVACADYWQNRTCIFLLSTFFGNGELFQRLKYFTGQLIQLYVAELALALDFLHNAGVIYRDLKPENVLLDDRFHLKLIDFGLSKWLSVGSRTGTLCGTPQYMAPEILRGQPYGHAVDWWALGVLACRMYTGRYPEPDDVEAGARLPPSAERLAPAGRDLLHRLLRPDPGERLRSLLQLQRIALYQRYRWEEVRTLQISPVDLFDEECLAVEEEEEDDETFQGF</sequence>
<evidence type="ECO:0000256" key="4">
    <source>
        <dbReference type="ARBA" id="ARBA00022777"/>
    </source>
</evidence>
<dbReference type="InterPro" id="IPR045270">
    <property type="entry name" value="STKc_AGC"/>
</dbReference>
<dbReference type="EnsemblMetazoa" id="ADIR001266-RA">
    <property type="protein sequence ID" value="ADIR001266-PA"/>
    <property type="gene ID" value="ADIR001266"/>
</dbReference>
<dbReference type="PROSITE" id="PS00108">
    <property type="entry name" value="PROTEIN_KINASE_ST"/>
    <property type="match status" value="1"/>
</dbReference>
<evidence type="ECO:0000256" key="2">
    <source>
        <dbReference type="ARBA" id="ARBA00022679"/>
    </source>
</evidence>
<evidence type="ECO:0000256" key="3">
    <source>
        <dbReference type="ARBA" id="ARBA00022741"/>
    </source>
</evidence>
<keyword evidence="2" id="KW-0808">Transferase</keyword>
<dbReference type="SMART" id="SM00220">
    <property type="entry name" value="S_TKc"/>
    <property type="match status" value="1"/>
</dbReference>
<dbReference type="AlphaFoldDB" id="A0A182N0W1"/>